<dbReference type="PROSITE" id="PS00083">
    <property type="entry name" value="INTRADIOL_DIOXYGENAS"/>
    <property type="match status" value="1"/>
</dbReference>
<keyword evidence="2" id="KW-0223">Dioxygenase</keyword>
<comment type="caution">
    <text evidence="5">The sequence shown here is derived from an EMBL/GenBank/DDBJ whole genome shotgun (WGS) entry which is preliminary data.</text>
</comment>
<sequence>MPALWLPARGQDGAPLRPTVSQAEGPFYPVRLPADGDADLLRNGTRMPRRGQPAQLEGRLVDLRGRPLAGLQVEIWQCDADGHYHHPGDGDQADPGFQGWGRASVDGEGRWRFRTIRPAPYTGRTPHIHVKVKDGRRELLTTQLYVAGEPGNERDGLYRSIRDPRDRAALTVAFEPGPQGLVGQARLVLDT</sequence>
<evidence type="ECO:0000256" key="3">
    <source>
        <dbReference type="ARBA" id="ARBA00023002"/>
    </source>
</evidence>
<proteinExistence type="inferred from homology"/>
<evidence type="ECO:0000313" key="6">
    <source>
        <dbReference type="Proteomes" id="UP001235760"/>
    </source>
</evidence>
<dbReference type="InterPro" id="IPR000627">
    <property type="entry name" value="Intradiol_dOase_C"/>
</dbReference>
<evidence type="ECO:0000313" key="5">
    <source>
        <dbReference type="EMBL" id="MDP4302407.1"/>
    </source>
</evidence>
<feature type="domain" description="Intradiol ring-cleavage dioxygenases" evidence="4">
    <location>
        <begin position="56"/>
        <end position="84"/>
    </location>
</feature>
<name>A0ABT9G7E9_LEPDI</name>
<dbReference type="Pfam" id="PF00775">
    <property type="entry name" value="Dioxygenase_C"/>
    <property type="match status" value="1"/>
</dbReference>
<evidence type="ECO:0000259" key="4">
    <source>
        <dbReference type="PROSITE" id="PS00083"/>
    </source>
</evidence>
<accession>A0ABT9G7E9</accession>
<dbReference type="CDD" id="cd03459">
    <property type="entry name" value="3_4-PCD"/>
    <property type="match status" value="1"/>
</dbReference>
<keyword evidence="6" id="KW-1185">Reference proteome</keyword>
<keyword evidence="3" id="KW-0560">Oxidoreductase</keyword>
<dbReference type="PANTHER" id="PTHR33711:SF9">
    <property type="entry name" value="PROTOCATECHUATE 3,4-DIOXYGENASE ALPHA CHAIN"/>
    <property type="match status" value="1"/>
</dbReference>
<dbReference type="InterPro" id="IPR039387">
    <property type="entry name" value="3_4-PCD"/>
</dbReference>
<dbReference type="InterPro" id="IPR015889">
    <property type="entry name" value="Intradiol_dOase_core"/>
</dbReference>
<dbReference type="Gene3D" id="2.60.130.10">
    <property type="entry name" value="Aromatic compound dioxygenase"/>
    <property type="match status" value="1"/>
</dbReference>
<evidence type="ECO:0000256" key="2">
    <source>
        <dbReference type="ARBA" id="ARBA00022964"/>
    </source>
</evidence>
<evidence type="ECO:0000256" key="1">
    <source>
        <dbReference type="ARBA" id="ARBA00007825"/>
    </source>
</evidence>
<gene>
    <name evidence="5" type="ORF">Q8X39_17350</name>
</gene>
<organism evidence="5 6">
    <name type="scientific">Leptothrix discophora</name>
    <dbReference type="NCBI Taxonomy" id="89"/>
    <lineage>
        <taxon>Bacteria</taxon>
        <taxon>Pseudomonadati</taxon>
        <taxon>Pseudomonadota</taxon>
        <taxon>Betaproteobacteria</taxon>
        <taxon>Burkholderiales</taxon>
        <taxon>Sphaerotilaceae</taxon>
        <taxon>Leptothrix</taxon>
    </lineage>
</organism>
<dbReference type="Proteomes" id="UP001235760">
    <property type="component" value="Unassembled WGS sequence"/>
</dbReference>
<dbReference type="InterPro" id="IPR050770">
    <property type="entry name" value="Intradiol_RC_Dioxygenase"/>
</dbReference>
<reference evidence="5 6" key="1">
    <citation type="submission" date="2023-08" db="EMBL/GenBank/DDBJ databases">
        <authorList>
            <person name="Roldan D.M."/>
            <person name="Menes R.J."/>
        </authorList>
    </citation>
    <scope>NUCLEOTIDE SEQUENCE [LARGE SCALE GENOMIC DNA]</scope>
    <source>
        <strain evidence="5 6">CCM 2812</strain>
    </source>
</reference>
<dbReference type="EMBL" id="JAUZEE010000011">
    <property type="protein sequence ID" value="MDP4302407.1"/>
    <property type="molecule type" value="Genomic_DNA"/>
</dbReference>
<protein>
    <submittedName>
        <fullName evidence="5">Protocatechuate 3,4-dioxygenase</fullName>
    </submittedName>
</protein>
<comment type="similarity">
    <text evidence="1">Belongs to the intradiol ring-cleavage dioxygenase family.</text>
</comment>
<dbReference type="SUPFAM" id="SSF49482">
    <property type="entry name" value="Aromatic compound dioxygenase"/>
    <property type="match status" value="1"/>
</dbReference>
<dbReference type="PANTHER" id="PTHR33711">
    <property type="entry name" value="DIOXYGENASE, PUTATIVE (AFU_ORTHOLOGUE AFUA_2G02910)-RELATED"/>
    <property type="match status" value="1"/>
</dbReference>